<reference evidence="2" key="1">
    <citation type="submission" date="2019-03" db="EMBL/GenBank/DDBJ databases">
        <authorList>
            <person name="Hao L."/>
        </authorList>
    </citation>
    <scope>NUCLEOTIDE SEQUENCE</scope>
</reference>
<feature type="domain" description="DUF2229" evidence="1">
    <location>
        <begin position="4"/>
        <end position="222"/>
    </location>
</feature>
<dbReference type="InterPro" id="IPR051805">
    <property type="entry name" value="Dehydratase_Activator_Redct"/>
</dbReference>
<sequence>MPVKVGIPRALLYYYYYPLWKTFFEGLGAQVILSSPSTKGILTDGLRFAVDEICLPVKLAFGHVLDLIGKVDYIFLPRLISIRRNEYICPKFLGLPDMVRRLAGIPPLIDVNVNRYRGDNELCQVIKEVGRLFTRNNFKIWLTCRRSLKVQKHYFRLLQLGLMPAEALAVLENRVKNEPLAAPGKITVALLGHPYNIYDPFINMNIIGRLRAMGANVITAENLQEQTVVSYAARLPKKLFWTLGQRMIGAALHYLERSDVNGMIHVAAFGCGPDSMTGELIERRARAAGMPFLNLTLDEHTGEAGIITRLEAFLDMVRWKTAGTVEVI</sequence>
<dbReference type="Pfam" id="PF06050">
    <property type="entry name" value="HGD-D"/>
    <property type="match status" value="1"/>
</dbReference>
<dbReference type="InterPro" id="IPR018709">
    <property type="entry name" value="CoA_activase_DUF2229"/>
</dbReference>
<dbReference type="AlphaFoldDB" id="A0A485LXC6"/>
<accession>A0A485LXC6</accession>
<gene>
    <name evidence="2" type="ORF">SCFA_1470002</name>
</gene>
<proteinExistence type="predicted"/>
<dbReference type="InterPro" id="IPR010327">
    <property type="entry name" value="FldB/FldC_alpha/beta"/>
</dbReference>
<protein>
    <recommendedName>
        <fullName evidence="1">DUF2229 domain-containing protein</fullName>
    </recommendedName>
</protein>
<dbReference type="Gene3D" id="3.40.50.11900">
    <property type="match status" value="1"/>
</dbReference>
<dbReference type="Pfam" id="PF09989">
    <property type="entry name" value="DUF2229"/>
    <property type="match status" value="1"/>
</dbReference>
<dbReference type="PANTHER" id="PTHR32329:SF2">
    <property type="entry name" value="BIFUNCTIONAL PROTEIN [INCLUDES 2-HYDROXYACYL-COA DEHYDRATASE (N-TER) AND ITS ACTIVATOR DOMAIN (C_TERM)"/>
    <property type="match status" value="1"/>
</dbReference>
<dbReference type="EMBL" id="CAADRN010000054">
    <property type="protein sequence ID" value="VFU11962.1"/>
    <property type="molecule type" value="Genomic_DNA"/>
</dbReference>
<organism evidence="2">
    <name type="scientific">anaerobic digester metagenome</name>
    <dbReference type="NCBI Taxonomy" id="1263854"/>
    <lineage>
        <taxon>unclassified sequences</taxon>
        <taxon>metagenomes</taxon>
        <taxon>ecological metagenomes</taxon>
    </lineage>
</organism>
<name>A0A485LXC6_9ZZZZ</name>
<evidence type="ECO:0000313" key="2">
    <source>
        <dbReference type="EMBL" id="VFU11962.1"/>
    </source>
</evidence>
<evidence type="ECO:0000259" key="1">
    <source>
        <dbReference type="Pfam" id="PF09989"/>
    </source>
</evidence>
<dbReference type="PANTHER" id="PTHR32329">
    <property type="entry name" value="BIFUNCTIONAL PROTEIN [INCLUDES 2-HYDROXYACYL-COA DEHYDRATASE (N-TER) AND ITS ACTIVATOR DOMAIN (C_TERM)-RELATED"/>
    <property type="match status" value="1"/>
</dbReference>